<name>A0A1R0GYE2_9FUNG</name>
<keyword evidence="2" id="KW-1185">Reference proteome</keyword>
<evidence type="ECO:0000313" key="1">
    <source>
        <dbReference type="EMBL" id="OLY81865.1"/>
    </source>
</evidence>
<proteinExistence type="predicted"/>
<sequence>MKGDEMGGWDEGDRILYRDWPPELNKYPSAPTPTSTPILHSTPLIGYLAPKYMTNIAQFSIKKTMELFTPPPLPHTSNTS</sequence>
<comment type="caution">
    <text evidence="1">The sequence shown here is derived from an EMBL/GenBank/DDBJ whole genome shotgun (WGS) entry which is preliminary data.</text>
</comment>
<gene>
    <name evidence="1" type="ORF">AYI68_g4024</name>
</gene>
<dbReference type="EMBL" id="LSSL01002103">
    <property type="protein sequence ID" value="OLY81865.1"/>
    <property type="molecule type" value="Genomic_DNA"/>
</dbReference>
<protein>
    <submittedName>
        <fullName evidence="1">Uncharacterized protein</fullName>
    </submittedName>
</protein>
<organism evidence="1 2">
    <name type="scientific">Smittium mucronatum</name>
    <dbReference type="NCBI Taxonomy" id="133383"/>
    <lineage>
        <taxon>Eukaryota</taxon>
        <taxon>Fungi</taxon>
        <taxon>Fungi incertae sedis</taxon>
        <taxon>Zoopagomycota</taxon>
        <taxon>Kickxellomycotina</taxon>
        <taxon>Harpellomycetes</taxon>
        <taxon>Harpellales</taxon>
        <taxon>Legeriomycetaceae</taxon>
        <taxon>Smittium</taxon>
    </lineage>
</organism>
<dbReference type="Proteomes" id="UP000187455">
    <property type="component" value="Unassembled WGS sequence"/>
</dbReference>
<evidence type="ECO:0000313" key="2">
    <source>
        <dbReference type="Proteomes" id="UP000187455"/>
    </source>
</evidence>
<dbReference type="AlphaFoldDB" id="A0A1R0GYE2"/>
<accession>A0A1R0GYE2</accession>
<reference evidence="1 2" key="1">
    <citation type="journal article" date="2016" name="Mol. Biol. Evol.">
        <title>Genome-Wide Survey of Gut Fungi (Harpellales) Reveals the First Horizontally Transferred Ubiquitin Gene from a Mosquito Host.</title>
        <authorList>
            <person name="Wang Y."/>
            <person name="White M.M."/>
            <person name="Kvist S."/>
            <person name="Moncalvo J.M."/>
        </authorList>
    </citation>
    <scope>NUCLEOTIDE SEQUENCE [LARGE SCALE GENOMIC DNA]</scope>
    <source>
        <strain evidence="1 2">ALG-7-W6</strain>
    </source>
</reference>